<evidence type="ECO:0000256" key="9">
    <source>
        <dbReference type="PROSITE-ProRule" id="PRU10139"/>
    </source>
</evidence>
<dbReference type="Proteomes" id="UP000309488">
    <property type="component" value="Unassembled WGS sequence"/>
</dbReference>
<dbReference type="HAMAP" id="MF_02090">
    <property type="entry name" value="NadE_glutamine_dep"/>
    <property type="match status" value="1"/>
</dbReference>
<dbReference type="OrthoDB" id="9803818at2"/>
<dbReference type="FunFam" id="3.40.50.620:FF:000106">
    <property type="entry name" value="Glutamine-dependent NAD(+) synthetase"/>
    <property type="match status" value="1"/>
</dbReference>
<dbReference type="EMBL" id="SWBR01000001">
    <property type="protein sequence ID" value="TKC12180.1"/>
    <property type="molecule type" value="Genomic_DNA"/>
</dbReference>
<dbReference type="InterPro" id="IPR003010">
    <property type="entry name" value="C-N_Hydrolase"/>
</dbReference>
<keyword evidence="5 7" id="KW-0067">ATP-binding</keyword>
<dbReference type="CDD" id="cd00553">
    <property type="entry name" value="NAD_synthase"/>
    <property type="match status" value="1"/>
</dbReference>
<dbReference type="Gene3D" id="3.60.110.10">
    <property type="entry name" value="Carbon-nitrogen hydrolase"/>
    <property type="match status" value="1"/>
</dbReference>
<dbReference type="GO" id="GO:0000257">
    <property type="term" value="F:nitrilase activity"/>
    <property type="evidence" value="ECO:0007669"/>
    <property type="project" value="UniProtKB-ARBA"/>
</dbReference>
<dbReference type="InterPro" id="IPR022310">
    <property type="entry name" value="NAD/GMP_synthase"/>
</dbReference>
<evidence type="ECO:0000256" key="6">
    <source>
        <dbReference type="ARBA" id="ARBA00023027"/>
    </source>
</evidence>
<evidence type="ECO:0000256" key="4">
    <source>
        <dbReference type="ARBA" id="ARBA00022741"/>
    </source>
</evidence>
<dbReference type="InterPro" id="IPR003694">
    <property type="entry name" value="NAD_synthase"/>
</dbReference>
<comment type="caution">
    <text evidence="7">Lacks conserved residue(s) required for the propagation of feature annotation.</text>
</comment>
<dbReference type="GO" id="GO:0003952">
    <property type="term" value="F:NAD+ synthase (glutamine-hydrolyzing) activity"/>
    <property type="evidence" value="ECO:0007669"/>
    <property type="project" value="UniProtKB-UniRule"/>
</dbReference>
<feature type="binding site" evidence="7">
    <location>
        <position position="182"/>
    </location>
    <ligand>
        <name>L-glutamine</name>
        <dbReference type="ChEBI" id="CHEBI:58359"/>
    </ligand>
</feature>
<dbReference type="InterPro" id="IPR036526">
    <property type="entry name" value="C-N_Hydrolase_sf"/>
</dbReference>
<dbReference type="GO" id="GO:0005524">
    <property type="term" value="F:ATP binding"/>
    <property type="evidence" value="ECO:0007669"/>
    <property type="project" value="UniProtKB-UniRule"/>
</dbReference>
<dbReference type="NCBIfam" id="TIGR00552">
    <property type="entry name" value="nadE"/>
    <property type="match status" value="1"/>
</dbReference>
<feature type="domain" description="CN hydrolase" evidence="11">
    <location>
        <begin position="1"/>
        <end position="252"/>
    </location>
</feature>
<dbReference type="InterPro" id="IPR000132">
    <property type="entry name" value="Nitrilase/CN_hydratase_CS"/>
</dbReference>
<evidence type="ECO:0000256" key="8">
    <source>
        <dbReference type="PIRNR" id="PIRNR006630"/>
    </source>
</evidence>
<dbReference type="RefSeq" id="WP_136838092.1">
    <property type="nucleotide sequence ID" value="NZ_SWBR01000001.1"/>
</dbReference>
<dbReference type="Pfam" id="PF00795">
    <property type="entry name" value="CN_hydrolase"/>
    <property type="match status" value="1"/>
</dbReference>
<comment type="similarity">
    <text evidence="10">Belongs to the NAD synthetase family.</text>
</comment>
<feature type="active site" description="Proton acceptor" evidence="9">
    <location>
        <position position="41"/>
    </location>
</feature>
<dbReference type="PIRSF" id="PIRSF006630">
    <property type="entry name" value="NADS_GAT"/>
    <property type="match status" value="1"/>
</dbReference>
<keyword evidence="4 7" id="KW-0547">Nucleotide-binding</keyword>
<dbReference type="PANTHER" id="PTHR23090">
    <property type="entry name" value="NH 3 /GLUTAMINE-DEPENDENT NAD + SYNTHETASE"/>
    <property type="match status" value="1"/>
</dbReference>
<dbReference type="NCBIfam" id="NF010588">
    <property type="entry name" value="PRK13981.1"/>
    <property type="match status" value="1"/>
</dbReference>
<dbReference type="InterPro" id="IPR014729">
    <property type="entry name" value="Rossmann-like_a/b/a_fold"/>
</dbReference>
<dbReference type="EC" id="6.3.5.1" evidence="7 8"/>
<evidence type="ECO:0000313" key="12">
    <source>
        <dbReference type="EMBL" id="TKC12180.1"/>
    </source>
</evidence>
<reference evidence="12 13" key="1">
    <citation type="submission" date="2019-04" db="EMBL/GenBank/DDBJ databases">
        <title>Pedobacter sp. RP-3-22 sp. nov., isolated from Arctic soil.</title>
        <authorList>
            <person name="Dahal R.H."/>
            <person name="Kim D.-U."/>
        </authorList>
    </citation>
    <scope>NUCLEOTIDE SEQUENCE [LARGE SCALE GENOMIC DNA]</scope>
    <source>
        <strain evidence="12 13">RP-3-22</strain>
    </source>
</reference>
<dbReference type="GO" id="GO:0005737">
    <property type="term" value="C:cytoplasm"/>
    <property type="evidence" value="ECO:0007669"/>
    <property type="project" value="InterPro"/>
</dbReference>
<dbReference type="GO" id="GO:0008795">
    <property type="term" value="F:NAD+ synthase activity"/>
    <property type="evidence" value="ECO:0007669"/>
    <property type="project" value="UniProtKB-UniRule"/>
</dbReference>
<comment type="caution">
    <text evidence="12">The sequence shown here is derived from an EMBL/GenBank/DDBJ whole genome shotgun (WGS) entry which is preliminary data.</text>
</comment>
<comment type="catalytic activity">
    <reaction evidence="7 8">
        <text>deamido-NAD(+) + L-glutamine + ATP + H2O = L-glutamate + AMP + diphosphate + NAD(+) + H(+)</text>
        <dbReference type="Rhea" id="RHEA:24384"/>
        <dbReference type="ChEBI" id="CHEBI:15377"/>
        <dbReference type="ChEBI" id="CHEBI:15378"/>
        <dbReference type="ChEBI" id="CHEBI:29985"/>
        <dbReference type="ChEBI" id="CHEBI:30616"/>
        <dbReference type="ChEBI" id="CHEBI:33019"/>
        <dbReference type="ChEBI" id="CHEBI:57540"/>
        <dbReference type="ChEBI" id="CHEBI:58359"/>
        <dbReference type="ChEBI" id="CHEBI:58437"/>
        <dbReference type="ChEBI" id="CHEBI:456215"/>
        <dbReference type="EC" id="6.3.5.1"/>
    </reaction>
</comment>
<evidence type="ECO:0000256" key="10">
    <source>
        <dbReference type="RuleBase" id="RU003811"/>
    </source>
</evidence>
<comment type="function">
    <text evidence="7">Catalyzes the ATP-dependent amidation of deamido-NAD to form NAD. Uses L-glutamine as a nitrogen source.</text>
</comment>
<protein>
    <recommendedName>
        <fullName evidence="7 8">Glutamine-dependent NAD(+) synthetase</fullName>
        <ecNumber evidence="7 8">6.3.5.1</ecNumber>
    </recommendedName>
    <alternativeName>
        <fullName evidence="7 8">NAD(+) synthase [glutamine-hydrolyzing]</fullName>
    </alternativeName>
</protein>
<sequence length="546" mass="60862">MKIALAQLNYHIGNFEKNTKHIIENIALAKAKGADIVVFAELAICGYPPRDFLEFADFISLCDEAAHEIAKHCIDIACIVGLPIKNEILAGKDLYNAAYFIADGKIKEITKKALLPTYDVFDEYRYFEPHNEFTCIDFKGKRIALTICEDLWNINDNPLYVSCPMDELIKQSPDLMINIAASPFNYRHDEDRIQILSDNAKKYKLPLFYVNQVGAQTEIIFDGGSLVFDETGAVKAEMKYFEEDLQVFDLDEVQNVKNKYPAAERADDISQIHDALILGIRDYFKKSGFTKAVLGLSGGIDSAIVCALACKALGAENVMAVLMPSKYSSDHSIKDALDLVNNIGCKHEIVEIKEAASAFDNMLAKPFTGLAPNLTEENIQARCRGIILMAMSNKFGYILLNTSNKSECAVGYGTLYGDMCGAIGVIGDVYKTQAFQLARYINKDGEIIPENTIVKPPSAELRPDQKDSDSLPEYDILDQILFQHIELQKGSKAIIAQGFDEALVSRVLKMVNQAEFKRYQTPPILRVSPKAFGMGRRMPIVGKYMD</sequence>
<evidence type="ECO:0000313" key="13">
    <source>
        <dbReference type="Proteomes" id="UP000309488"/>
    </source>
</evidence>
<gene>
    <name evidence="7" type="primary">nadE</name>
    <name evidence="12" type="ORF">FA048_00750</name>
</gene>
<name>A0A4U1CVL8_9SPHI</name>
<evidence type="ECO:0000256" key="7">
    <source>
        <dbReference type="HAMAP-Rule" id="MF_02090"/>
    </source>
</evidence>
<dbReference type="PROSITE" id="PS50263">
    <property type="entry name" value="CN_HYDROLASE"/>
    <property type="match status" value="1"/>
</dbReference>
<feature type="active site" description="Proton acceptor; for glutaminase activity" evidence="7">
    <location>
        <position position="41"/>
    </location>
</feature>
<dbReference type="SUPFAM" id="SSF52402">
    <property type="entry name" value="Adenine nucleotide alpha hydrolases-like"/>
    <property type="match status" value="1"/>
</dbReference>
<feature type="binding site" evidence="7">
    <location>
        <begin position="295"/>
        <end position="302"/>
    </location>
    <ligand>
        <name>ATP</name>
        <dbReference type="ChEBI" id="CHEBI:30616"/>
    </ligand>
</feature>
<proteinExistence type="inferred from homology"/>
<feature type="binding site" evidence="7">
    <location>
        <position position="118"/>
    </location>
    <ligand>
        <name>L-glutamine</name>
        <dbReference type="ChEBI" id="CHEBI:58359"/>
    </ligand>
</feature>
<feature type="binding site" evidence="7">
    <location>
        <position position="407"/>
    </location>
    <ligand>
        <name>deamido-NAD(+)</name>
        <dbReference type="ChEBI" id="CHEBI:58437"/>
        <note>ligand shared between two neighboring subunits</note>
    </ligand>
</feature>
<dbReference type="InterPro" id="IPR014445">
    <property type="entry name" value="Gln-dep_NAD_synthase"/>
</dbReference>
<feature type="active site" description="For glutaminase activity" evidence="7">
    <location>
        <position position="112"/>
    </location>
</feature>
<dbReference type="PANTHER" id="PTHR23090:SF9">
    <property type="entry name" value="GLUTAMINE-DEPENDENT NAD(+) SYNTHETASE"/>
    <property type="match status" value="1"/>
</dbReference>
<dbReference type="SUPFAM" id="SSF56317">
    <property type="entry name" value="Carbon-nitrogen hydrolase"/>
    <property type="match status" value="1"/>
</dbReference>
<dbReference type="GO" id="GO:0009435">
    <property type="term" value="P:NAD+ biosynthetic process"/>
    <property type="evidence" value="ECO:0007669"/>
    <property type="project" value="UniProtKB-UniRule"/>
</dbReference>
<dbReference type="GO" id="GO:0004359">
    <property type="term" value="F:glutaminase activity"/>
    <property type="evidence" value="ECO:0007669"/>
    <property type="project" value="InterPro"/>
</dbReference>
<feature type="binding site" evidence="7">
    <location>
        <position position="517"/>
    </location>
    <ligand>
        <name>deamido-NAD(+)</name>
        <dbReference type="ChEBI" id="CHEBI:58437"/>
        <note>ligand shared between two neighboring subunits</note>
    </ligand>
</feature>
<feature type="binding site" evidence="7">
    <location>
        <position position="402"/>
    </location>
    <ligand>
        <name>ATP</name>
        <dbReference type="ChEBI" id="CHEBI:30616"/>
    </ligand>
</feature>
<evidence type="ECO:0000259" key="11">
    <source>
        <dbReference type="PROSITE" id="PS50263"/>
    </source>
</evidence>
<dbReference type="Gene3D" id="3.40.50.620">
    <property type="entry name" value="HUPs"/>
    <property type="match status" value="1"/>
</dbReference>
<keyword evidence="3 7" id="KW-0436">Ligase</keyword>
<dbReference type="AlphaFoldDB" id="A0A4U1CVL8"/>
<evidence type="ECO:0000256" key="5">
    <source>
        <dbReference type="ARBA" id="ARBA00022840"/>
    </source>
</evidence>
<dbReference type="CDD" id="cd07570">
    <property type="entry name" value="GAT_Gln-NAD-synth"/>
    <property type="match status" value="1"/>
</dbReference>
<evidence type="ECO:0000256" key="2">
    <source>
        <dbReference type="ARBA" id="ARBA00007145"/>
    </source>
</evidence>
<feature type="active site" description="Nucleophile; for glutaminase activity" evidence="7">
    <location>
        <position position="148"/>
    </location>
</feature>
<keyword evidence="13" id="KW-1185">Reference proteome</keyword>
<comment type="similarity">
    <text evidence="2 7 8">In the C-terminal section; belongs to the NAD synthetase family.</text>
</comment>
<dbReference type="PROSITE" id="PS00920">
    <property type="entry name" value="NITRIL_CHT_1"/>
    <property type="match status" value="1"/>
</dbReference>
<comment type="pathway">
    <text evidence="1 7 8">Cofactor biosynthesis; NAD(+) biosynthesis; NAD(+) from deamido-NAD(+) (L-Gln route): step 1/1.</text>
</comment>
<feature type="binding site" evidence="7">
    <location>
        <position position="378"/>
    </location>
    <ligand>
        <name>deamido-NAD(+)</name>
        <dbReference type="ChEBI" id="CHEBI:58437"/>
        <note>ligand shared between two neighboring subunits</note>
    </ligand>
</feature>
<evidence type="ECO:0000256" key="1">
    <source>
        <dbReference type="ARBA" id="ARBA00005188"/>
    </source>
</evidence>
<organism evidence="12 13">
    <name type="scientific">Pedobacter polaris</name>
    <dbReference type="NCBI Taxonomy" id="2571273"/>
    <lineage>
        <taxon>Bacteria</taxon>
        <taxon>Pseudomonadati</taxon>
        <taxon>Bacteroidota</taxon>
        <taxon>Sphingobacteriia</taxon>
        <taxon>Sphingobacteriales</taxon>
        <taxon>Sphingobacteriaceae</taxon>
        <taxon>Pedobacter</taxon>
    </lineage>
</organism>
<dbReference type="Pfam" id="PF02540">
    <property type="entry name" value="NAD_synthase"/>
    <property type="match status" value="1"/>
</dbReference>
<dbReference type="UniPathway" id="UPA00253">
    <property type="reaction ID" value="UER00334"/>
</dbReference>
<evidence type="ECO:0000256" key="3">
    <source>
        <dbReference type="ARBA" id="ARBA00022598"/>
    </source>
</evidence>
<accession>A0A4U1CVL8</accession>
<keyword evidence="6 7" id="KW-0520">NAD</keyword>